<dbReference type="EMBL" id="BOPO01000055">
    <property type="protein sequence ID" value="GIL28140.1"/>
    <property type="molecule type" value="Genomic_DNA"/>
</dbReference>
<keyword evidence="2" id="KW-0812">Transmembrane</keyword>
<keyword evidence="4" id="KW-1185">Reference proteome</keyword>
<dbReference type="RefSeq" id="WP_207125854.1">
    <property type="nucleotide sequence ID" value="NZ_BOPO01000055.1"/>
</dbReference>
<protein>
    <recommendedName>
        <fullName evidence="5">MmpS family membrane protein</fullName>
    </recommendedName>
</protein>
<feature type="compositionally biased region" description="Pro residues" evidence="1">
    <location>
        <begin position="16"/>
        <end position="35"/>
    </location>
</feature>
<evidence type="ECO:0000256" key="1">
    <source>
        <dbReference type="SAM" id="MobiDB-lite"/>
    </source>
</evidence>
<dbReference type="InterPro" id="IPR038468">
    <property type="entry name" value="MmpS_C"/>
</dbReference>
<gene>
    <name evidence="3" type="ORF">NUM_33940</name>
</gene>
<dbReference type="Gene3D" id="2.60.40.2880">
    <property type="entry name" value="MmpS1-5, C-terminal soluble domain"/>
    <property type="match status" value="1"/>
</dbReference>
<feature type="transmembrane region" description="Helical" evidence="2">
    <location>
        <begin position="46"/>
        <end position="67"/>
    </location>
</feature>
<sequence length="218" mass="22100">MTENPPTASPYNGGQPPYPPRPPYGPPAPFAPPPPPKKKGMSTGKIVLLSILGVCVLCLGSSVLLAATGGGGDDNPNDVVAADDGTSQSASAAPHSGKTKAAAPAKKTISPTPTKPKAKPKVTFKVSGSTPSGVDITYGSDSDNRQGGDSAPWSATLNRDDSGDTQWYSITAQLQGGGDITCTILVDGKAIASGHASGGYNICQAQIIQGWTGTWKKV</sequence>
<name>A0A8J4ACF8_9ACTN</name>
<organism evidence="3 4">
    <name type="scientific">Actinocatenispora comari</name>
    <dbReference type="NCBI Taxonomy" id="2807577"/>
    <lineage>
        <taxon>Bacteria</taxon>
        <taxon>Bacillati</taxon>
        <taxon>Actinomycetota</taxon>
        <taxon>Actinomycetes</taxon>
        <taxon>Micromonosporales</taxon>
        <taxon>Micromonosporaceae</taxon>
        <taxon>Actinocatenispora</taxon>
    </lineage>
</organism>
<feature type="region of interest" description="Disordered" evidence="1">
    <location>
        <begin position="1"/>
        <end position="41"/>
    </location>
</feature>
<evidence type="ECO:0000313" key="3">
    <source>
        <dbReference type="EMBL" id="GIL28140.1"/>
    </source>
</evidence>
<proteinExistence type="predicted"/>
<evidence type="ECO:0008006" key="5">
    <source>
        <dbReference type="Google" id="ProtNLM"/>
    </source>
</evidence>
<keyword evidence="2" id="KW-0472">Membrane</keyword>
<dbReference type="Proteomes" id="UP000614996">
    <property type="component" value="Unassembled WGS sequence"/>
</dbReference>
<evidence type="ECO:0000313" key="4">
    <source>
        <dbReference type="Proteomes" id="UP000614996"/>
    </source>
</evidence>
<reference evidence="4" key="1">
    <citation type="journal article" date="2021" name="Int. J. Syst. Evol. Microbiol.">
        <title>Actinocatenispora comari sp. nov., an endophytic actinomycete isolated from aerial parts of Comarum salesowianum.</title>
        <authorList>
            <person name="Oyunbileg N."/>
            <person name="Iizaka Y."/>
            <person name="Hamada M."/>
            <person name="Davaapurev B.O."/>
            <person name="Fukumoto A."/>
            <person name="Tsetseg B."/>
            <person name="Kato F."/>
            <person name="Tamura T."/>
            <person name="Batkhuu J."/>
            <person name="Anzai Y."/>
        </authorList>
    </citation>
    <scope>NUCLEOTIDE SEQUENCE [LARGE SCALE GENOMIC DNA]</scope>
    <source>
        <strain evidence="4">NUM-2625</strain>
    </source>
</reference>
<feature type="compositionally biased region" description="Low complexity" evidence="1">
    <location>
        <begin position="99"/>
        <end position="112"/>
    </location>
</feature>
<feature type="compositionally biased region" description="Polar residues" evidence="1">
    <location>
        <begin position="139"/>
        <end position="157"/>
    </location>
</feature>
<accession>A0A8J4ACF8</accession>
<dbReference type="AlphaFoldDB" id="A0A8J4ACF8"/>
<evidence type="ECO:0000256" key="2">
    <source>
        <dbReference type="SAM" id="Phobius"/>
    </source>
</evidence>
<comment type="caution">
    <text evidence="3">The sequence shown here is derived from an EMBL/GenBank/DDBJ whole genome shotgun (WGS) entry which is preliminary data.</text>
</comment>
<keyword evidence="2" id="KW-1133">Transmembrane helix</keyword>
<feature type="region of interest" description="Disordered" evidence="1">
    <location>
        <begin position="70"/>
        <end position="161"/>
    </location>
</feature>